<proteinExistence type="inferred from homology"/>
<gene>
    <name evidence="5" type="ORF">G1H10_09560</name>
</gene>
<keyword evidence="6" id="KW-1185">Reference proteome</keyword>
<dbReference type="Gene3D" id="3.20.20.300">
    <property type="entry name" value="Glycoside hydrolase, family 3, N-terminal domain"/>
    <property type="match status" value="1"/>
</dbReference>
<evidence type="ECO:0000313" key="6">
    <source>
        <dbReference type="Proteomes" id="UP000475214"/>
    </source>
</evidence>
<reference evidence="5 6" key="1">
    <citation type="submission" date="2020-02" db="EMBL/GenBank/DDBJ databases">
        <authorList>
            <person name="Li X.-J."/>
            <person name="Han X.-M."/>
        </authorList>
    </citation>
    <scope>NUCLEOTIDE SEQUENCE [LARGE SCALE GENOMIC DNA]</scope>
    <source>
        <strain evidence="5 6">CCTCC AB 2017055</strain>
    </source>
</reference>
<accession>A0A6L9S4K5</accession>
<dbReference type="InterPro" id="IPR050226">
    <property type="entry name" value="NagZ_Beta-hexosaminidase"/>
</dbReference>
<organism evidence="5 6">
    <name type="scientific">Phytoactinopolyspora halotolerans</name>
    <dbReference type="NCBI Taxonomy" id="1981512"/>
    <lineage>
        <taxon>Bacteria</taxon>
        <taxon>Bacillati</taxon>
        <taxon>Actinomycetota</taxon>
        <taxon>Actinomycetes</taxon>
        <taxon>Jiangellales</taxon>
        <taxon>Jiangellaceae</taxon>
        <taxon>Phytoactinopolyspora</taxon>
    </lineage>
</organism>
<evidence type="ECO:0000259" key="4">
    <source>
        <dbReference type="Pfam" id="PF00933"/>
    </source>
</evidence>
<keyword evidence="3" id="KW-0326">Glycosidase</keyword>
<evidence type="ECO:0000256" key="2">
    <source>
        <dbReference type="ARBA" id="ARBA00022801"/>
    </source>
</evidence>
<dbReference type="AlphaFoldDB" id="A0A6L9S4K5"/>
<dbReference type="GO" id="GO:0004553">
    <property type="term" value="F:hydrolase activity, hydrolyzing O-glycosyl compounds"/>
    <property type="evidence" value="ECO:0007669"/>
    <property type="project" value="InterPro"/>
</dbReference>
<sequence>MATELHDLRPATPISAAGQKWIDDTLGRLTLAQKAAQCLVILPSATTDGTPDDATFAAVRGGLGVLHSITDLTASTAARYHSTVGSASVDAGLPPVFITGNLEAGVGYSLGATGTDFPYPRGIGMSGDEDLAYRVARRAAEEARTLGYRWTLSPCVDVVTTPDDPILGVRAYGVDAPATSALGSAQIRGYQDAGVLATAKHFPGHGDSAVDSHLDLPRIDRTSEDHAEVHLAPFRSAIDAGVASIMVAHVVLPALGVDEPASLSSLVNTGWLREELGYDGLIITDSLRMKAVAARYDAGTAAVLALRAGADVANVKCPADQFPAVLAHVVGAVKAGELSESALDAAVARLLAARWRAGADRPVEYDEAIATRYDPPLEWNDEDRRSTVTVSTARPVTHPLRPGTSYAVIGDTGLARRVTELIRERGFAAHLVADRPTAATLAAAAAQTAEPSLIPVVQPSLPMTGDERRQLTEATATPGVARAVVAVLVNSAAEADSLPDTGCPLVTMPAVDAFEMVTDAAVRAAVDALC</sequence>
<dbReference type="PANTHER" id="PTHR30480:SF16">
    <property type="entry name" value="GLYCOSIDE HYDROLASE FAMILY 3 DOMAIN PROTEIN"/>
    <property type="match status" value="1"/>
</dbReference>
<dbReference type="InterPro" id="IPR036962">
    <property type="entry name" value="Glyco_hydro_3_N_sf"/>
</dbReference>
<dbReference type="PANTHER" id="PTHR30480">
    <property type="entry name" value="BETA-HEXOSAMINIDASE-RELATED"/>
    <property type="match status" value="1"/>
</dbReference>
<name>A0A6L9S4K5_9ACTN</name>
<comment type="caution">
    <text evidence="5">The sequence shown here is derived from an EMBL/GenBank/DDBJ whole genome shotgun (WGS) entry which is preliminary data.</text>
</comment>
<dbReference type="RefSeq" id="WP_163736054.1">
    <property type="nucleotide sequence ID" value="NZ_JAAGOA010000005.1"/>
</dbReference>
<dbReference type="InterPro" id="IPR017853">
    <property type="entry name" value="GH"/>
</dbReference>
<dbReference type="Proteomes" id="UP000475214">
    <property type="component" value="Unassembled WGS sequence"/>
</dbReference>
<evidence type="ECO:0000256" key="1">
    <source>
        <dbReference type="ARBA" id="ARBA00005336"/>
    </source>
</evidence>
<keyword evidence="2" id="KW-0378">Hydrolase</keyword>
<protein>
    <recommendedName>
        <fullName evidence="4">Glycoside hydrolase family 3 N-terminal domain-containing protein</fullName>
    </recommendedName>
</protein>
<feature type="domain" description="Glycoside hydrolase family 3 N-terminal" evidence="4">
    <location>
        <begin position="92"/>
        <end position="351"/>
    </location>
</feature>
<dbReference type="InterPro" id="IPR001764">
    <property type="entry name" value="Glyco_hydro_3_N"/>
</dbReference>
<dbReference type="GO" id="GO:0009254">
    <property type="term" value="P:peptidoglycan turnover"/>
    <property type="evidence" value="ECO:0007669"/>
    <property type="project" value="TreeGrafter"/>
</dbReference>
<dbReference type="Pfam" id="PF00933">
    <property type="entry name" value="Glyco_hydro_3"/>
    <property type="match status" value="1"/>
</dbReference>
<comment type="similarity">
    <text evidence="1">Belongs to the glycosyl hydrolase 3 family.</text>
</comment>
<dbReference type="PRINTS" id="PR00133">
    <property type="entry name" value="GLHYDRLASE3"/>
</dbReference>
<evidence type="ECO:0000313" key="5">
    <source>
        <dbReference type="EMBL" id="NEE00415.1"/>
    </source>
</evidence>
<dbReference type="EMBL" id="JAAGOA010000005">
    <property type="protein sequence ID" value="NEE00415.1"/>
    <property type="molecule type" value="Genomic_DNA"/>
</dbReference>
<dbReference type="SUPFAM" id="SSF51445">
    <property type="entry name" value="(Trans)glycosidases"/>
    <property type="match status" value="1"/>
</dbReference>
<evidence type="ECO:0000256" key="3">
    <source>
        <dbReference type="ARBA" id="ARBA00023295"/>
    </source>
</evidence>
<dbReference type="GO" id="GO:0005975">
    <property type="term" value="P:carbohydrate metabolic process"/>
    <property type="evidence" value="ECO:0007669"/>
    <property type="project" value="InterPro"/>
</dbReference>